<evidence type="ECO:0000313" key="1">
    <source>
        <dbReference type="EMBL" id="KRZ35690.1"/>
    </source>
</evidence>
<sequence length="229" mass="26259">MTSKAKTSNGHCVECAYSSVGHRDMEAIRKLNKEHLVKYANATLKTIRLQWPMRTATLSDHRYIMTLIEDYSGFTAVYCLKLCIESKTVLLHCIRSLGSTKTERNCTSIFSKPYTTTKCCSRKEEQIFGRNGEGYALTDAKLSEHFWGEPTTYEFLDPKHGLTSQNKAHKVDQHGKRIVECQAKGAIERSREYEDTPKLLKKEDNVNMVDVYWPQQQEPLDEGEPIKNT</sequence>
<dbReference type="Proteomes" id="UP000054826">
    <property type="component" value="Unassembled WGS sequence"/>
</dbReference>
<dbReference type="EMBL" id="JYDV01000086">
    <property type="protein sequence ID" value="KRZ35690.1"/>
    <property type="molecule type" value="Genomic_DNA"/>
</dbReference>
<accession>A0A0V1JL86</accession>
<reference evidence="1 2" key="1">
    <citation type="submission" date="2015-01" db="EMBL/GenBank/DDBJ databases">
        <title>Evolution of Trichinella species and genotypes.</title>
        <authorList>
            <person name="Korhonen P.K."/>
            <person name="Edoardo P."/>
            <person name="Giuseppe L.R."/>
            <person name="Gasser R.B."/>
        </authorList>
    </citation>
    <scope>NUCLEOTIDE SEQUENCE [LARGE SCALE GENOMIC DNA]</scope>
    <source>
        <strain evidence="1">ISS176</strain>
    </source>
</reference>
<name>A0A0V1JL86_TRIPS</name>
<organism evidence="1 2">
    <name type="scientific">Trichinella pseudospiralis</name>
    <name type="common">Parasitic roundworm</name>
    <dbReference type="NCBI Taxonomy" id="6337"/>
    <lineage>
        <taxon>Eukaryota</taxon>
        <taxon>Metazoa</taxon>
        <taxon>Ecdysozoa</taxon>
        <taxon>Nematoda</taxon>
        <taxon>Enoplea</taxon>
        <taxon>Dorylaimia</taxon>
        <taxon>Trichinellida</taxon>
        <taxon>Trichinellidae</taxon>
        <taxon>Trichinella</taxon>
    </lineage>
</organism>
<dbReference type="AlphaFoldDB" id="A0A0V1JL86"/>
<comment type="caution">
    <text evidence="1">The sequence shown here is derived from an EMBL/GenBank/DDBJ whole genome shotgun (WGS) entry which is preliminary data.</text>
</comment>
<proteinExistence type="predicted"/>
<gene>
    <name evidence="1" type="ORF">T4C_7761</name>
</gene>
<evidence type="ECO:0008006" key="3">
    <source>
        <dbReference type="Google" id="ProtNLM"/>
    </source>
</evidence>
<evidence type="ECO:0000313" key="2">
    <source>
        <dbReference type="Proteomes" id="UP000054826"/>
    </source>
</evidence>
<protein>
    <recommendedName>
        <fullName evidence="3">Retrovirus-related Pol polyprotein from transposon TNT 1-94</fullName>
    </recommendedName>
</protein>